<dbReference type="EMBL" id="CP003378">
    <property type="protein sequence ID" value="AFZ70875.1"/>
    <property type="molecule type" value="Genomic_DNA"/>
</dbReference>
<dbReference type="GO" id="GO:0019354">
    <property type="term" value="P:siroheme biosynthetic process"/>
    <property type="evidence" value="ECO:0007669"/>
    <property type="project" value="InterPro"/>
</dbReference>
<dbReference type="HOGENOM" id="CLU_011276_7_0_2"/>
<reference evidence="9" key="1">
    <citation type="submission" date="2012-03" db="EMBL/GenBank/DDBJ databases">
        <title>Complete genome of Caldisphaera lagunensis DSM 15908.</title>
        <authorList>
            <person name="Lucas S."/>
            <person name="Copeland A."/>
            <person name="Lapidus A."/>
            <person name="Glavina del Rio T."/>
            <person name="Dalin E."/>
            <person name="Tice H."/>
            <person name="Bruce D."/>
            <person name="Goodwin L."/>
            <person name="Pitluck S."/>
            <person name="Peters L."/>
            <person name="Mikhailova N."/>
            <person name="Teshima H."/>
            <person name="Kyrpides N."/>
            <person name="Mavromatis K."/>
            <person name="Ivanova N."/>
            <person name="Brettin T."/>
            <person name="Detter J.C."/>
            <person name="Han C."/>
            <person name="Larimer F."/>
            <person name="Land M."/>
            <person name="Hauser L."/>
            <person name="Markowitz V."/>
            <person name="Cheng J.-F."/>
            <person name="Hugenholtz P."/>
            <person name="Woyke T."/>
            <person name="Wu D."/>
            <person name="Spring S."/>
            <person name="Schroeder M."/>
            <person name="Brambilla E."/>
            <person name="Klenk H.-P."/>
            <person name="Eisen J.A."/>
        </authorList>
    </citation>
    <scope>NUCLEOTIDE SEQUENCE [LARGE SCALE GENOMIC DNA]</scope>
    <source>
        <strain evidence="9">DSM 15908 / JCM 11604 / IC-154</strain>
    </source>
</reference>
<evidence type="ECO:0000313" key="8">
    <source>
        <dbReference type="EMBL" id="AFZ70875.1"/>
    </source>
</evidence>
<dbReference type="Gene3D" id="3.40.1010.10">
    <property type="entry name" value="Cobalt-precorrin-4 Transmethylase, Domain 1"/>
    <property type="match status" value="1"/>
</dbReference>
<comment type="similarity">
    <text evidence="6">Belongs to the precorrin methyltransferase family.</text>
</comment>
<dbReference type="InterPro" id="IPR014776">
    <property type="entry name" value="4pyrrole_Mease_sub2"/>
</dbReference>
<feature type="domain" description="Tetrapyrrole methylase" evidence="7">
    <location>
        <begin position="4"/>
        <end position="215"/>
    </location>
</feature>
<keyword evidence="3 6" id="KW-0808">Transferase</keyword>
<dbReference type="FunCoup" id="L0ACU3">
    <property type="interactions" value="51"/>
</dbReference>
<dbReference type="InterPro" id="IPR006366">
    <property type="entry name" value="CobA/CysG_C"/>
</dbReference>
<dbReference type="PANTHER" id="PTHR45790:SF3">
    <property type="entry name" value="S-ADENOSYL-L-METHIONINE-DEPENDENT UROPORPHYRINOGEN III METHYLTRANSFERASE, CHLOROPLASTIC"/>
    <property type="match status" value="1"/>
</dbReference>
<dbReference type="InterPro" id="IPR050161">
    <property type="entry name" value="Siro_Cobalamin_biosynth"/>
</dbReference>
<evidence type="ECO:0000256" key="4">
    <source>
        <dbReference type="ARBA" id="ARBA00022691"/>
    </source>
</evidence>
<evidence type="ECO:0000256" key="6">
    <source>
        <dbReference type="RuleBase" id="RU003960"/>
    </source>
</evidence>
<evidence type="ECO:0000256" key="1">
    <source>
        <dbReference type="ARBA" id="ARBA00012162"/>
    </source>
</evidence>
<dbReference type="FunFam" id="3.40.1010.10:FF:000001">
    <property type="entry name" value="Siroheme synthase"/>
    <property type="match status" value="1"/>
</dbReference>
<dbReference type="STRING" id="1056495.Calag_1153"/>
<dbReference type="SUPFAM" id="SSF53790">
    <property type="entry name" value="Tetrapyrrole methylase"/>
    <property type="match status" value="1"/>
</dbReference>
<dbReference type="eggNOG" id="arCOG00644">
    <property type="taxonomic scope" value="Archaea"/>
</dbReference>
<dbReference type="KEGG" id="clg:Calag_1153"/>
<dbReference type="CDD" id="cd11642">
    <property type="entry name" value="SUMT"/>
    <property type="match status" value="1"/>
</dbReference>
<keyword evidence="5" id="KW-0627">Porphyrin biosynthesis</keyword>
<protein>
    <recommendedName>
        <fullName evidence="1">uroporphyrinogen-III C-methyltransferase</fullName>
        <ecNumber evidence="1">2.1.1.107</ecNumber>
    </recommendedName>
</protein>
<name>L0ACU3_CALLD</name>
<evidence type="ECO:0000256" key="2">
    <source>
        <dbReference type="ARBA" id="ARBA00022603"/>
    </source>
</evidence>
<dbReference type="EC" id="2.1.1.107" evidence="1"/>
<dbReference type="InParanoid" id="L0ACU3"/>
<keyword evidence="2 6" id="KW-0489">Methyltransferase</keyword>
<evidence type="ECO:0000313" key="9">
    <source>
        <dbReference type="Proteomes" id="UP000010469"/>
    </source>
</evidence>
<evidence type="ECO:0000259" key="7">
    <source>
        <dbReference type="Pfam" id="PF00590"/>
    </source>
</evidence>
<dbReference type="PANTHER" id="PTHR45790">
    <property type="entry name" value="SIROHEME SYNTHASE-RELATED"/>
    <property type="match status" value="1"/>
</dbReference>
<dbReference type="GeneID" id="14212413"/>
<dbReference type="PROSITE" id="PS00840">
    <property type="entry name" value="SUMT_2"/>
    <property type="match status" value="1"/>
</dbReference>
<dbReference type="RefSeq" id="WP_015232772.1">
    <property type="nucleotide sequence ID" value="NC_019791.1"/>
</dbReference>
<dbReference type="InterPro" id="IPR014777">
    <property type="entry name" value="4pyrrole_Mease_sub1"/>
</dbReference>
<proteinExistence type="inferred from homology"/>
<dbReference type="PROSITE" id="PS00839">
    <property type="entry name" value="SUMT_1"/>
    <property type="match status" value="1"/>
</dbReference>
<keyword evidence="9" id="KW-1185">Reference proteome</keyword>
<evidence type="ECO:0000256" key="3">
    <source>
        <dbReference type="ARBA" id="ARBA00022679"/>
    </source>
</evidence>
<dbReference type="AlphaFoldDB" id="L0ACU3"/>
<dbReference type="Gene3D" id="3.30.950.10">
    <property type="entry name" value="Methyltransferase, Cobalt-precorrin-4 Transmethylase, Domain 2"/>
    <property type="match status" value="1"/>
</dbReference>
<dbReference type="InterPro" id="IPR035996">
    <property type="entry name" value="4pyrrol_Methylase_sf"/>
</dbReference>
<dbReference type="InterPro" id="IPR003043">
    <property type="entry name" value="Uropor_MeTrfase_CS"/>
</dbReference>
<dbReference type="Pfam" id="PF00590">
    <property type="entry name" value="TP_methylase"/>
    <property type="match status" value="1"/>
</dbReference>
<dbReference type="NCBIfam" id="NF004790">
    <property type="entry name" value="PRK06136.1"/>
    <property type="match status" value="1"/>
</dbReference>
<evidence type="ECO:0000256" key="5">
    <source>
        <dbReference type="ARBA" id="ARBA00023244"/>
    </source>
</evidence>
<dbReference type="GO" id="GO:0004851">
    <property type="term" value="F:uroporphyrin-III C-methyltransferase activity"/>
    <property type="evidence" value="ECO:0007669"/>
    <property type="project" value="UniProtKB-EC"/>
</dbReference>
<sequence>MNGKVFIVGAGPGDPELITVKALNLIKNADVLIYDRLVSKKLLEYCKSDCELIYVGKSPGKHEMEQEKINEMLVNKAMEGKTVVRLKGGDPYIFGRGEEECSYVIEKGILCEVVPGIPSFIGAAVYAGIPLTNRNISSSFSVITGKEAEEKKISNVKLEEIAKASNTIVILMGISTIKENLETIARVKGYDEKCAIVMNATTDSQRVFVGTIKEILDNYENLHLENPAIIIIGKIVNMRDKLWKKS</sequence>
<keyword evidence="4" id="KW-0949">S-adenosyl-L-methionine</keyword>
<dbReference type="NCBIfam" id="TIGR01469">
    <property type="entry name" value="cobA_cysG_Cterm"/>
    <property type="match status" value="1"/>
</dbReference>
<dbReference type="Proteomes" id="UP000010469">
    <property type="component" value="Chromosome"/>
</dbReference>
<gene>
    <name evidence="8" type="ordered locus">Calag_1153</name>
</gene>
<organism evidence="8 9">
    <name type="scientific">Caldisphaera lagunensis (strain DSM 15908 / JCM 11604 / ANMR 0165 / IC-154)</name>
    <dbReference type="NCBI Taxonomy" id="1056495"/>
    <lineage>
        <taxon>Archaea</taxon>
        <taxon>Thermoproteota</taxon>
        <taxon>Thermoprotei</taxon>
        <taxon>Acidilobales</taxon>
        <taxon>Caldisphaeraceae</taxon>
        <taxon>Caldisphaera</taxon>
    </lineage>
</organism>
<dbReference type="InterPro" id="IPR000878">
    <property type="entry name" value="4pyrrol_Mease"/>
</dbReference>
<accession>L0ACU3</accession>
<dbReference type="GO" id="GO:0032259">
    <property type="term" value="P:methylation"/>
    <property type="evidence" value="ECO:0007669"/>
    <property type="project" value="UniProtKB-KW"/>
</dbReference>